<dbReference type="InterPro" id="IPR036928">
    <property type="entry name" value="AS_sf"/>
</dbReference>
<proteinExistence type="predicted"/>
<comment type="caution">
    <text evidence="2">The sequence shown here is derived from an EMBL/GenBank/DDBJ whole genome shotgun (WGS) entry which is preliminary data.</text>
</comment>
<feature type="domain" description="Amidase" evidence="1">
    <location>
        <begin position="25"/>
        <end position="431"/>
    </location>
</feature>
<dbReference type="AlphaFoldDB" id="A0AA35W9C7"/>
<accession>A0AA35W9C7</accession>
<dbReference type="Proteomes" id="UP001174909">
    <property type="component" value="Unassembled WGS sequence"/>
</dbReference>
<dbReference type="Gene3D" id="3.90.1300.10">
    <property type="entry name" value="Amidase signature (AS) domain"/>
    <property type="match status" value="1"/>
</dbReference>
<dbReference type="Pfam" id="PF01425">
    <property type="entry name" value="Amidase"/>
    <property type="match status" value="1"/>
</dbReference>
<gene>
    <name evidence="2" type="ORF">GBAR_LOCUS8261</name>
</gene>
<evidence type="ECO:0000259" key="1">
    <source>
        <dbReference type="Pfam" id="PF01425"/>
    </source>
</evidence>
<dbReference type="InterPro" id="IPR000120">
    <property type="entry name" value="Amidase"/>
</dbReference>
<dbReference type="GO" id="GO:0003824">
    <property type="term" value="F:catalytic activity"/>
    <property type="evidence" value="ECO:0007669"/>
    <property type="project" value="InterPro"/>
</dbReference>
<dbReference type="InterPro" id="IPR023631">
    <property type="entry name" value="Amidase_dom"/>
</dbReference>
<dbReference type="PANTHER" id="PTHR11895">
    <property type="entry name" value="TRANSAMIDASE"/>
    <property type="match status" value="1"/>
</dbReference>
<dbReference type="SUPFAM" id="SSF75304">
    <property type="entry name" value="Amidase signature (AS) enzymes"/>
    <property type="match status" value="1"/>
</dbReference>
<reference evidence="2" key="1">
    <citation type="submission" date="2023-03" db="EMBL/GenBank/DDBJ databases">
        <authorList>
            <person name="Steffen K."/>
            <person name="Cardenas P."/>
        </authorList>
    </citation>
    <scope>NUCLEOTIDE SEQUENCE</scope>
</reference>
<sequence length="449" mass="47827">MPSPNELTAAQAARAIARRELTAVELAEACLNRIEALDARLLAWVYVDRETVLADARLADAAVAEQRPLGPLHGVPIGVKDIYYTAGIPTRAGSEVYKDFVPDFDATSLTLLKKAGGVMLGKAVTTEFACLDPSPTYNPWNPAHTPGGSSSGSAVAVASRMCPAALGSQTVGSVLRPAAYNGVVGFKPTFGRVSRHGVVPVSWNLDTVGWLVRTVEDAALLLQVMAGPDVADPVSSREPVGNYLSAIVEPPAPRIGLLRRYFYEGADTESRRHLDAVAEQLAEAGAEIEEIPLAESIESAFADQRLIMSVEAAAFHEPMYRRQAEDYQPKLRTMLAEGLEVDGIDYSRALERRRQFTTDMEEAARRCDVLLTPAAPSPPQADRTNTGDPAFQGPWTSCGFPAIALPSGLAESGVPLGVQLVASPFAEARLLSAAAWCEGALGVSLNPPL</sequence>
<protein>
    <submittedName>
        <fullName evidence="2">Amidase AmiD</fullName>
    </submittedName>
</protein>
<dbReference type="PANTHER" id="PTHR11895:SF176">
    <property type="entry name" value="AMIDASE AMID-RELATED"/>
    <property type="match status" value="1"/>
</dbReference>
<dbReference type="EMBL" id="CASHTH010001226">
    <property type="protein sequence ID" value="CAI8012953.1"/>
    <property type="molecule type" value="Genomic_DNA"/>
</dbReference>
<organism evidence="2 3">
    <name type="scientific">Geodia barretti</name>
    <name type="common">Barrett's horny sponge</name>
    <dbReference type="NCBI Taxonomy" id="519541"/>
    <lineage>
        <taxon>Eukaryota</taxon>
        <taxon>Metazoa</taxon>
        <taxon>Porifera</taxon>
        <taxon>Demospongiae</taxon>
        <taxon>Heteroscleromorpha</taxon>
        <taxon>Tetractinellida</taxon>
        <taxon>Astrophorina</taxon>
        <taxon>Geodiidae</taxon>
        <taxon>Geodia</taxon>
    </lineage>
</organism>
<evidence type="ECO:0000313" key="3">
    <source>
        <dbReference type="Proteomes" id="UP001174909"/>
    </source>
</evidence>
<name>A0AA35W9C7_GEOBA</name>
<evidence type="ECO:0000313" key="2">
    <source>
        <dbReference type="EMBL" id="CAI8012953.1"/>
    </source>
</evidence>
<keyword evidence="3" id="KW-1185">Reference proteome</keyword>